<reference evidence="1" key="1">
    <citation type="journal article" date="2020" name="Ecol. Evol.">
        <title>Genome structure and content of the rice root-knot nematode (Meloidogyne graminicola).</title>
        <authorList>
            <person name="Phan N.T."/>
            <person name="Danchin E.G.J."/>
            <person name="Klopp C."/>
            <person name="Perfus-Barbeoch L."/>
            <person name="Kozlowski D.K."/>
            <person name="Koutsovoulos G.D."/>
            <person name="Lopez-Roques C."/>
            <person name="Bouchez O."/>
            <person name="Zahm M."/>
            <person name="Besnard G."/>
            <person name="Bellafiore S."/>
        </authorList>
    </citation>
    <scope>NUCLEOTIDE SEQUENCE</scope>
    <source>
        <strain evidence="1">VN-18</strain>
    </source>
</reference>
<organism evidence="1 2">
    <name type="scientific">Meloidogyne graminicola</name>
    <dbReference type="NCBI Taxonomy" id="189291"/>
    <lineage>
        <taxon>Eukaryota</taxon>
        <taxon>Metazoa</taxon>
        <taxon>Ecdysozoa</taxon>
        <taxon>Nematoda</taxon>
        <taxon>Chromadorea</taxon>
        <taxon>Rhabditida</taxon>
        <taxon>Tylenchina</taxon>
        <taxon>Tylenchomorpha</taxon>
        <taxon>Tylenchoidea</taxon>
        <taxon>Meloidogynidae</taxon>
        <taxon>Meloidogyninae</taxon>
        <taxon>Meloidogyne</taxon>
    </lineage>
</organism>
<comment type="caution">
    <text evidence="1">The sequence shown here is derived from an EMBL/GenBank/DDBJ whole genome shotgun (WGS) entry which is preliminary data.</text>
</comment>
<proteinExistence type="predicted"/>
<sequence length="92" mass="10209">MITSNSNGAIQFSLRNDGQNELMGMIPTENILNNHRLAFSSFESEMPNIVRTTNKPVVLTASEQKYNKSSEIKGENNEGACTVGVRHLQLKN</sequence>
<name>A0A8S9ZQS8_9BILA</name>
<accession>A0A8S9ZQS8</accession>
<gene>
    <name evidence="1" type="ORF">Mgra_00004981</name>
</gene>
<keyword evidence="2" id="KW-1185">Reference proteome</keyword>
<evidence type="ECO:0000313" key="1">
    <source>
        <dbReference type="EMBL" id="KAF7635592.1"/>
    </source>
</evidence>
<protein>
    <submittedName>
        <fullName evidence="1">Uncharacterized protein</fullName>
    </submittedName>
</protein>
<evidence type="ECO:0000313" key="2">
    <source>
        <dbReference type="Proteomes" id="UP000605970"/>
    </source>
</evidence>
<dbReference type="Proteomes" id="UP000605970">
    <property type="component" value="Unassembled WGS sequence"/>
</dbReference>
<dbReference type="EMBL" id="JABEBT010000040">
    <property type="protein sequence ID" value="KAF7635592.1"/>
    <property type="molecule type" value="Genomic_DNA"/>
</dbReference>
<dbReference type="OrthoDB" id="5836952at2759"/>
<dbReference type="AlphaFoldDB" id="A0A8S9ZQS8"/>